<name>A0A183AU76_9TREM</name>
<organism evidence="1">
    <name type="scientific">Echinostoma caproni</name>
    <dbReference type="NCBI Taxonomy" id="27848"/>
    <lineage>
        <taxon>Eukaryota</taxon>
        <taxon>Metazoa</taxon>
        <taxon>Spiralia</taxon>
        <taxon>Lophotrochozoa</taxon>
        <taxon>Platyhelminthes</taxon>
        <taxon>Trematoda</taxon>
        <taxon>Digenea</taxon>
        <taxon>Plagiorchiida</taxon>
        <taxon>Echinostomata</taxon>
        <taxon>Echinostomatoidea</taxon>
        <taxon>Echinostomatidae</taxon>
        <taxon>Echinostoma</taxon>
    </lineage>
</organism>
<proteinExistence type="predicted"/>
<protein>
    <submittedName>
        <fullName evidence="1">t-SNARE coiled-coil homology domain-containing protein</fullName>
    </submittedName>
</protein>
<accession>A0A183AU76</accession>
<dbReference type="AlphaFoldDB" id="A0A183AU76"/>
<dbReference type="WBParaSite" id="ECPE_0001054301-mRNA-1">
    <property type="protein sequence ID" value="ECPE_0001054301-mRNA-1"/>
    <property type="gene ID" value="ECPE_0001054301"/>
</dbReference>
<evidence type="ECO:0000313" key="1">
    <source>
        <dbReference type="WBParaSite" id="ECPE_0001054301-mRNA-1"/>
    </source>
</evidence>
<reference evidence="1" key="1">
    <citation type="submission" date="2016-06" db="UniProtKB">
        <authorList>
            <consortium name="WormBaseParasite"/>
        </authorList>
    </citation>
    <scope>IDENTIFICATION</scope>
</reference>
<sequence>LQSLHMDLQTVERAVTSVQLKQTQLSDGEKPYDWQTGYGHSQSNLVRSDSGNGLCMDAEEHGRILARVRNLGEEFVRLFRQSVLFRDVPQMPGHDLHVHLVRLFFLRVAPEFDRLANQLQHNDLFSDVTMLDLQRKANQCKQTGGAKKSNAMNSTARILSSHVDRIQPEQASEDIASLQAVLLATDSQFKQLRSSFIKLIQDNQELIETVSLDQTKLGNTANSGSSFVTMTIQLTRDKNRLVRLESVQTIYNPFTELIDLIVSGLVMAFLAVFLLDVCTTNQTPVRGWMCCNDSSISTIEDPSPTKPSLIIHTGCEPIPDCADRPSSVCQAPPSPHSSTDFYRTLRPCVDHRTSRSTFARPCTLCPVCTSSDWPVLTPTSVPNQV</sequence>